<reference evidence="1" key="1">
    <citation type="submission" date="2018-06" db="EMBL/GenBank/DDBJ databases">
        <authorList>
            <person name="Zhirakovskaya E."/>
        </authorList>
    </citation>
    <scope>NUCLEOTIDE SEQUENCE</scope>
</reference>
<dbReference type="EMBL" id="UOEP01000180">
    <property type="protein sequence ID" value="VAW22903.1"/>
    <property type="molecule type" value="Genomic_DNA"/>
</dbReference>
<evidence type="ECO:0000313" key="1">
    <source>
        <dbReference type="EMBL" id="VAW22903.1"/>
    </source>
</evidence>
<accession>A0A3B0U3F4</accession>
<proteinExistence type="predicted"/>
<gene>
    <name evidence="1" type="ORF">MNBD_BACTEROID01-2143</name>
</gene>
<sequence length="166" mass="18737">MKKIIPVSILVLYILLSGFDDIPSSFFEYEPIFMNRSEMESGVRLVDPRGIRNPGKIYTKGSLIFINEKYLGIHVIDNSNPESPKNVAFIRIDGSIDMAIKGNVLYADNAVDLIAIRINPEFAGIEVTSRVKNVFPELVAPDGRGLSRQEEMARPKNSILVRWREK</sequence>
<protein>
    <submittedName>
        <fullName evidence="1">Uncharacterized protein</fullName>
    </submittedName>
</protein>
<organism evidence="1">
    <name type="scientific">hydrothermal vent metagenome</name>
    <dbReference type="NCBI Taxonomy" id="652676"/>
    <lineage>
        <taxon>unclassified sequences</taxon>
        <taxon>metagenomes</taxon>
        <taxon>ecological metagenomes</taxon>
    </lineage>
</organism>
<dbReference type="AlphaFoldDB" id="A0A3B0U3F4"/>
<name>A0A3B0U3F4_9ZZZZ</name>